<keyword evidence="1" id="KW-0732">Signal</keyword>
<accession>A0A1I4QLQ4</accession>
<dbReference type="Proteomes" id="UP000601736">
    <property type="component" value="Unassembled WGS sequence"/>
</dbReference>
<gene>
    <name evidence="2" type="ORF">NMYAN_110115</name>
    <name evidence="3" type="ORF">SAMN05421880_11564</name>
</gene>
<dbReference type="RefSeq" id="WP_090669115.1">
    <property type="nucleotide sequence ID" value="NZ_CAJNAP010000003.1"/>
</dbReference>
<feature type="signal peptide" evidence="1">
    <location>
        <begin position="1"/>
        <end position="25"/>
    </location>
</feature>
<organism evidence="3 4">
    <name type="scientific">Nitrosomonas nitrosa</name>
    <dbReference type="NCBI Taxonomy" id="52442"/>
    <lineage>
        <taxon>Bacteria</taxon>
        <taxon>Pseudomonadati</taxon>
        <taxon>Pseudomonadota</taxon>
        <taxon>Betaproteobacteria</taxon>
        <taxon>Nitrosomonadales</taxon>
        <taxon>Nitrosomonadaceae</taxon>
        <taxon>Nitrosomonas</taxon>
    </lineage>
</organism>
<keyword evidence="4" id="KW-1185">Reference proteome</keyword>
<name>A0A1I4QLQ4_9PROT</name>
<evidence type="ECO:0000313" key="2">
    <source>
        <dbReference type="EMBL" id="CAE6491708.1"/>
    </source>
</evidence>
<feature type="chain" id="PRO_5042685668" description="DUF4198 domain-containing protein" evidence="1">
    <location>
        <begin position="26"/>
        <end position="218"/>
    </location>
</feature>
<evidence type="ECO:0000256" key="1">
    <source>
        <dbReference type="SAM" id="SignalP"/>
    </source>
</evidence>
<sequence>MKYSFSFLIATITLFSALFSNQAFARSLWIEGDVLDGLHSKLYFGEYGENQRESSPGELDHIVSPSVSVFDTEGVEKEVTAEKSGNHFVIPSGRTVLVQALNQPVEEIKRDGKSIFVKPYFYARLGAEGSMPLDIKQNGNKLSLYFRNKPLADASIRIIASNGWERRLRTNENGEVTFTLPGLGIYIVEAEYENNQPGEFEGKAYTREIHTATLSIYQ</sequence>
<protein>
    <recommendedName>
        <fullName evidence="5">DUF4198 domain-containing protein</fullName>
    </recommendedName>
</protein>
<proteinExistence type="predicted"/>
<dbReference type="AlphaFoldDB" id="A0A1I4QLQ4"/>
<dbReference type="OrthoDB" id="8911471at2"/>
<evidence type="ECO:0008006" key="5">
    <source>
        <dbReference type="Google" id="ProtNLM"/>
    </source>
</evidence>
<evidence type="ECO:0000313" key="3">
    <source>
        <dbReference type="EMBL" id="SFM40686.1"/>
    </source>
</evidence>
<dbReference type="EMBL" id="CAJNAP010000003">
    <property type="protein sequence ID" value="CAE6491708.1"/>
    <property type="molecule type" value="Genomic_DNA"/>
</dbReference>
<dbReference type="SUPFAM" id="SSF49478">
    <property type="entry name" value="Cna protein B-type domain"/>
    <property type="match status" value="1"/>
</dbReference>
<evidence type="ECO:0000313" key="4">
    <source>
        <dbReference type="Proteomes" id="UP000199561"/>
    </source>
</evidence>
<dbReference type="Proteomes" id="UP000199561">
    <property type="component" value="Unassembled WGS sequence"/>
</dbReference>
<dbReference type="STRING" id="52442.SAMN05421880_11564"/>
<dbReference type="EMBL" id="FOUF01000015">
    <property type="protein sequence ID" value="SFM40686.1"/>
    <property type="molecule type" value="Genomic_DNA"/>
</dbReference>
<reference evidence="2" key="2">
    <citation type="submission" date="2021-02" db="EMBL/GenBank/DDBJ databases">
        <authorList>
            <person name="Han P."/>
        </authorList>
    </citation>
    <scope>NUCLEOTIDE SEQUENCE</scope>
    <source>
        <strain evidence="2">Nitrosomonas nitrosa 18-3D</strain>
    </source>
</reference>
<reference evidence="3 4" key="1">
    <citation type="submission" date="2016-10" db="EMBL/GenBank/DDBJ databases">
        <authorList>
            <person name="de Groot N.N."/>
        </authorList>
    </citation>
    <scope>NUCLEOTIDE SEQUENCE [LARGE SCALE GENOMIC DNA]</scope>
    <source>
        <strain evidence="3 4">Nm146</strain>
    </source>
</reference>